<name>W6TSF5_HOLOB</name>
<dbReference type="Gene3D" id="3.90.470.20">
    <property type="entry name" value="4'-phosphopantetheinyl transferase domain"/>
    <property type="match status" value="1"/>
</dbReference>
<evidence type="ECO:0000256" key="7">
    <source>
        <dbReference type="ARBA" id="ARBA00023160"/>
    </source>
</evidence>
<keyword evidence="4 8" id="KW-0276">Fatty acid metabolism</keyword>
<dbReference type="NCBIfam" id="TIGR00556">
    <property type="entry name" value="pantethn_trn"/>
    <property type="match status" value="1"/>
</dbReference>
<dbReference type="AlphaFoldDB" id="W6TSF5"/>
<organism evidence="10 11">
    <name type="scientific">Holospora obtusa F1</name>
    <dbReference type="NCBI Taxonomy" id="1399147"/>
    <lineage>
        <taxon>Bacteria</taxon>
        <taxon>Pseudomonadati</taxon>
        <taxon>Pseudomonadota</taxon>
        <taxon>Alphaproteobacteria</taxon>
        <taxon>Holosporales</taxon>
        <taxon>Holosporaceae</taxon>
        <taxon>Holospora</taxon>
    </lineage>
</organism>
<proteinExistence type="inferred from homology"/>
<dbReference type="Proteomes" id="UP000019112">
    <property type="component" value="Unassembled WGS sequence"/>
</dbReference>
<keyword evidence="6 8" id="KW-0443">Lipid metabolism</keyword>
<sequence>MEHNFLKSFQTVVGLGVDLLEVSRLKKKIQRHGENFLNRVFTEKEQSYCREKLNCYGHYASRFCAKEAFVKALGWGISNRCSWLDIEVFHDEKGRPNLNISEKVYTYLPWSRITTHLSISDEKHYACATVILLVPLEYL</sequence>
<dbReference type="GO" id="GO:0005737">
    <property type="term" value="C:cytoplasm"/>
    <property type="evidence" value="ECO:0007669"/>
    <property type="project" value="UniProtKB-SubCell"/>
</dbReference>
<dbReference type="InterPro" id="IPR002582">
    <property type="entry name" value="ACPS"/>
</dbReference>
<dbReference type="RefSeq" id="WP_021826781.1">
    <property type="nucleotide sequence ID" value="NZ_AWTR02000085.1"/>
</dbReference>
<dbReference type="GO" id="GO:0000287">
    <property type="term" value="F:magnesium ion binding"/>
    <property type="evidence" value="ECO:0007669"/>
    <property type="project" value="UniProtKB-UniRule"/>
</dbReference>
<protein>
    <recommendedName>
        <fullName evidence="8">Holo-[acyl-carrier-protein] synthase</fullName>
        <shortName evidence="8">Holo-ACP synthase</shortName>
        <ecNumber evidence="8">2.7.8.7</ecNumber>
    </recommendedName>
    <alternativeName>
        <fullName evidence="8">4'-phosphopantetheinyl transferase AcpS</fullName>
    </alternativeName>
</protein>
<keyword evidence="7 8" id="KW-0275">Fatty acid biosynthesis</keyword>
<gene>
    <name evidence="8" type="primary">acpS</name>
    <name evidence="10" type="ORF">P618_201043</name>
</gene>
<dbReference type="GO" id="GO:0008897">
    <property type="term" value="F:holo-[acyl-carrier-protein] synthase activity"/>
    <property type="evidence" value="ECO:0007669"/>
    <property type="project" value="UniProtKB-UniRule"/>
</dbReference>
<comment type="function">
    <text evidence="8">Transfers the 4'-phosphopantetheine moiety from coenzyme A to a Ser of acyl-carrier-protein.</text>
</comment>
<dbReference type="HAMAP" id="MF_00101">
    <property type="entry name" value="AcpS"/>
    <property type="match status" value="1"/>
</dbReference>
<comment type="caution">
    <text evidence="10">The sequence shown here is derived from an EMBL/GenBank/DDBJ whole genome shotgun (WGS) entry which is preliminary data.</text>
</comment>
<evidence type="ECO:0000256" key="1">
    <source>
        <dbReference type="ARBA" id="ARBA00022516"/>
    </source>
</evidence>
<feature type="domain" description="4'-phosphopantetheinyl transferase" evidence="9">
    <location>
        <begin position="14"/>
        <end position="129"/>
    </location>
</feature>
<keyword evidence="11" id="KW-1185">Reference proteome</keyword>
<dbReference type="OrthoDB" id="517356at2"/>
<evidence type="ECO:0000256" key="4">
    <source>
        <dbReference type="ARBA" id="ARBA00022832"/>
    </source>
</evidence>
<accession>W6TSF5</accession>
<comment type="cofactor">
    <cofactor evidence="8">
        <name>Mg(2+)</name>
        <dbReference type="ChEBI" id="CHEBI:18420"/>
    </cofactor>
</comment>
<dbReference type="eggNOG" id="COG0736">
    <property type="taxonomic scope" value="Bacteria"/>
</dbReference>
<evidence type="ECO:0000313" key="10">
    <source>
        <dbReference type="EMBL" id="ETZ06752.1"/>
    </source>
</evidence>
<dbReference type="STRING" id="1399147.P618_201043"/>
<dbReference type="GO" id="GO:0006633">
    <property type="term" value="P:fatty acid biosynthetic process"/>
    <property type="evidence" value="ECO:0007669"/>
    <property type="project" value="UniProtKB-UniRule"/>
</dbReference>
<keyword evidence="5 8" id="KW-0460">Magnesium</keyword>
<reference evidence="10 11" key="1">
    <citation type="journal article" date="2014" name="FEMS Microbiol. Lett.">
        <title>Draft genome sequences of three Holospora species (Holospora obtusa, Holospora undulata, and Holospora elegans), endonuclear symbiotic bacteria of the ciliate Paramecium caudatum.</title>
        <authorList>
            <person name="Dohra H."/>
            <person name="Tanaka K."/>
            <person name="Suzuki T."/>
            <person name="Fujishima M."/>
            <person name="Suzuki H."/>
        </authorList>
    </citation>
    <scope>NUCLEOTIDE SEQUENCE [LARGE SCALE GENOMIC DNA]</scope>
    <source>
        <strain evidence="10 11">F1</strain>
    </source>
</reference>
<dbReference type="NCBIfam" id="TIGR00516">
    <property type="entry name" value="acpS"/>
    <property type="match status" value="1"/>
</dbReference>
<dbReference type="InterPro" id="IPR037143">
    <property type="entry name" value="4-PPantetheinyl_Trfase_dom_sf"/>
</dbReference>
<evidence type="ECO:0000259" key="9">
    <source>
        <dbReference type="Pfam" id="PF01648"/>
    </source>
</evidence>
<comment type="catalytic activity">
    <reaction evidence="8">
        <text>apo-[ACP] + CoA = holo-[ACP] + adenosine 3',5'-bisphosphate + H(+)</text>
        <dbReference type="Rhea" id="RHEA:12068"/>
        <dbReference type="Rhea" id="RHEA-COMP:9685"/>
        <dbReference type="Rhea" id="RHEA-COMP:9690"/>
        <dbReference type="ChEBI" id="CHEBI:15378"/>
        <dbReference type="ChEBI" id="CHEBI:29999"/>
        <dbReference type="ChEBI" id="CHEBI:57287"/>
        <dbReference type="ChEBI" id="CHEBI:58343"/>
        <dbReference type="ChEBI" id="CHEBI:64479"/>
        <dbReference type="EC" id="2.7.8.7"/>
    </reaction>
</comment>
<dbReference type="EMBL" id="AWTR02000085">
    <property type="protein sequence ID" value="ETZ06752.1"/>
    <property type="molecule type" value="Genomic_DNA"/>
</dbReference>
<evidence type="ECO:0000313" key="11">
    <source>
        <dbReference type="Proteomes" id="UP000019112"/>
    </source>
</evidence>
<keyword evidence="8" id="KW-0963">Cytoplasm</keyword>
<keyword evidence="2 8" id="KW-0808">Transferase</keyword>
<feature type="binding site" evidence="8">
    <location>
        <position position="18"/>
    </location>
    <ligand>
        <name>Mg(2+)</name>
        <dbReference type="ChEBI" id="CHEBI:18420"/>
    </ligand>
</feature>
<feature type="binding site" evidence="8">
    <location>
        <position position="67"/>
    </location>
    <ligand>
        <name>Mg(2+)</name>
        <dbReference type="ChEBI" id="CHEBI:18420"/>
    </ligand>
</feature>
<keyword evidence="1 8" id="KW-0444">Lipid biosynthesis</keyword>
<evidence type="ECO:0000256" key="6">
    <source>
        <dbReference type="ARBA" id="ARBA00023098"/>
    </source>
</evidence>
<dbReference type="EC" id="2.7.8.7" evidence="8"/>
<dbReference type="InterPro" id="IPR008278">
    <property type="entry name" value="4-PPantetheinyl_Trfase_dom"/>
</dbReference>
<evidence type="ECO:0000256" key="5">
    <source>
        <dbReference type="ARBA" id="ARBA00022842"/>
    </source>
</evidence>
<comment type="similarity">
    <text evidence="8">Belongs to the P-Pant transferase superfamily. AcpS family.</text>
</comment>
<evidence type="ECO:0000256" key="2">
    <source>
        <dbReference type="ARBA" id="ARBA00022679"/>
    </source>
</evidence>
<dbReference type="InterPro" id="IPR004568">
    <property type="entry name" value="Ppantetheine-prot_Trfase_dom"/>
</dbReference>
<evidence type="ECO:0000256" key="8">
    <source>
        <dbReference type="HAMAP-Rule" id="MF_00101"/>
    </source>
</evidence>
<comment type="subcellular location">
    <subcellularLocation>
        <location evidence="8">Cytoplasm</location>
    </subcellularLocation>
</comment>
<evidence type="ECO:0000256" key="3">
    <source>
        <dbReference type="ARBA" id="ARBA00022723"/>
    </source>
</evidence>
<dbReference type="SUPFAM" id="SSF56214">
    <property type="entry name" value="4'-phosphopantetheinyl transferase"/>
    <property type="match status" value="1"/>
</dbReference>
<dbReference type="Pfam" id="PF01648">
    <property type="entry name" value="ACPS"/>
    <property type="match status" value="1"/>
</dbReference>
<keyword evidence="3 8" id="KW-0479">Metal-binding</keyword>